<accession>A0ACC3TXE6</accession>
<keyword evidence="2" id="KW-1185">Reference proteome</keyword>
<sequence length="666" mass="70865">MTTTNGATPQVLSVGDKARILCVADVRGQLTILNQLAKEHNASFIIHTGDFGFYDRDSVPKVTDKTLRHVAQYSPLLDARSLPQESQSLRHYLTSRPISQLYQFLSGELKFDVPVYTVHGACEDVSVLEKFRSGEYKVNNLFVVDEHCSRSIDTGNGVKFRLLGLGGALVMHKLFDNGSGRTTIAGGGGTTWTTLLQIGELIDTAARVFDETETRILLTHASPAREGILAQLALAIKADFSVSGGLHFRYGCSYNEFAVNPTYDYFRGKLAGARAQFMDVWDIVKGEVQPVIANNPTQKQLIENALTMIEKMPTSAQASSEREMEREESANIGFRNMWHFNLTDVSYGSLVLDVKDGKISTETKSEGFNFKYRRPGANSTNVTAPAATAAAAAAAAAVKSATKPSQPRKGPSPASNGIGPTATIPAPAVPAAAPQKSVERPKSATPVPAEAAVPISEDASAAPATEEKTEQKPSDRPAEAPSEMATEGKITGIAPPPADLVAKAADEKDTTREPRRPGLWVARADDSEETLKTYFAAEDQSHITSVLIRIAQTGKKFAYVYFDTQENAMAALPRVDQEKLGKVTPISDSASRGGRGFGGSGRGGSWRSGSETESAPRRDSHRGRISGGSRTLARGRGGRGRGGPGIGGGDGDSSAGTPSPAAAPSS</sequence>
<gene>
    <name evidence="1" type="ORF">V1517DRAFT_312820</name>
</gene>
<comment type="caution">
    <text evidence="1">The sequence shown here is derived from an EMBL/GenBank/DDBJ whole genome shotgun (WGS) entry which is preliminary data.</text>
</comment>
<proteinExistence type="predicted"/>
<organism evidence="1 2">
    <name type="scientific">Lipomyces orientalis</name>
    <dbReference type="NCBI Taxonomy" id="1233043"/>
    <lineage>
        <taxon>Eukaryota</taxon>
        <taxon>Fungi</taxon>
        <taxon>Dikarya</taxon>
        <taxon>Ascomycota</taxon>
        <taxon>Saccharomycotina</taxon>
        <taxon>Lipomycetes</taxon>
        <taxon>Lipomycetales</taxon>
        <taxon>Lipomycetaceae</taxon>
        <taxon>Lipomyces</taxon>
    </lineage>
</organism>
<evidence type="ECO:0000313" key="2">
    <source>
        <dbReference type="Proteomes" id="UP001489719"/>
    </source>
</evidence>
<dbReference type="EMBL" id="MU970037">
    <property type="protein sequence ID" value="KAK9325859.1"/>
    <property type="molecule type" value="Genomic_DNA"/>
</dbReference>
<protein>
    <submittedName>
        <fullName evidence="1">Uncharacterized protein</fullName>
    </submittedName>
</protein>
<dbReference type="Proteomes" id="UP001489719">
    <property type="component" value="Unassembled WGS sequence"/>
</dbReference>
<name>A0ACC3TXE6_9ASCO</name>
<evidence type="ECO:0000313" key="1">
    <source>
        <dbReference type="EMBL" id="KAK9325859.1"/>
    </source>
</evidence>
<reference evidence="2" key="1">
    <citation type="journal article" date="2024" name="Front. Bioeng. Biotechnol.">
        <title>Genome-scale model development and genomic sequencing of the oleaginous clade Lipomyces.</title>
        <authorList>
            <person name="Czajka J.J."/>
            <person name="Han Y."/>
            <person name="Kim J."/>
            <person name="Mondo S.J."/>
            <person name="Hofstad B.A."/>
            <person name="Robles A."/>
            <person name="Haridas S."/>
            <person name="Riley R."/>
            <person name="LaButti K."/>
            <person name="Pangilinan J."/>
            <person name="Andreopoulos W."/>
            <person name="Lipzen A."/>
            <person name="Yan J."/>
            <person name="Wang M."/>
            <person name="Ng V."/>
            <person name="Grigoriev I.V."/>
            <person name="Spatafora J.W."/>
            <person name="Magnuson J.K."/>
            <person name="Baker S.E."/>
            <person name="Pomraning K.R."/>
        </authorList>
    </citation>
    <scope>NUCLEOTIDE SEQUENCE [LARGE SCALE GENOMIC DNA]</scope>
    <source>
        <strain evidence="2">CBS 10300</strain>
    </source>
</reference>